<dbReference type="Proteomes" id="UP001596220">
    <property type="component" value="Unassembled WGS sequence"/>
</dbReference>
<evidence type="ECO:0000313" key="2">
    <source>
        <dbReference type="Proteomes" id="UP001596220"/>
    </source>
</evidence>
<evidence type="ECO:0000313" key="1">
    <source>
        <dbReference type="EMBL" id="MFC6090844.1"/>
    </source>
</evidence>
<accession>A0ABW1P6D8</accession>
<comment type="caution">
    <text evidence="1">The sequence shown here is derived from an EMBL/GenBank/DDBJ whole genome shotgun (WGS) entry which is preliminary data.</text>
</comment>
<gene>
    <name evidence="1" type="ORF">ACFP3R_16310</name>
</gene>
<dbReference type="EMBL" id="JBHSQO010000014">
    <property type="protein sequence ID" value="MFC6090844.1"/>
    <property type="molecule type" value="Genomic_DNA"/>
</dbReference>
<reference evidence="2" key="1">
    <citation type="journal article" date="2019" name="Int. J. Syst. Evol. Microbiol.">
        <title>The Global Catalogue of Microorganisms (GCM) 10K type strain sequencing project: providing services to taxonomists for standard genome sequencing and annotation.</title>
        <authorList>
            <consortium name="The Broad Institute Genomics Platform"/>
            <consortium name="The Broad Institute Genome Sequencing Center for Infectious Disease"/>
            <person name="Wu L."/>
            <person name="Ma J."/>
        </authorList>
    </citation>
    <scope>NUCLEOTIDE SEQUENCE [LARGE SCALE GENOMIC DNA]</scope>
    <source>
        <strain evidence="2">CGMCC 4.7246</strain>
    </source>
</reference>
<name>A0ABW1P6D8_9PSEU</name>
<keyword evidence="2" id="KW-1185">Reference proteome</keyword>
<protein>
    <submittedName>
        <fullName evidence="1">Uncharacterized protein</fullName>
    </submittedName>
</protein>
<proteinExistence type="predicted"/>
<sequence>MKTFVTMLALMALPVAEWVDDLTRSERVHRALLALVVTACAVALLVGCRAPGDTRPGSPVEIDVPAEVHVTTEQTSAVIVR</sequence>
<organism evidence="1 2">
    <name type="scientific">Saccharothrix lopnurensis</name>
    <dbReference type="NCBI Taxonomy" id="1670621"/>
    <lineage>
        <taxon>Bacteria</taxon>
        <taxon>Bacillati</taxon>
        <taxon>Actinomycetota</taxon>
        <taxon>Actinomycetes</taxon>
        <taxon>Pseudonocardiales</taxon>
        <taxon>Pseudonocardiaceae</taxon>
        <taxon>Saccharothrix</taxon>
    </lineage>
</organism>
<dbReference type="RefSeq" id="WP_380637045.1">
    <property type="nucleotide sequence ID" value="NZ_JBHSQO010000014.1"/>
</dbReference>